<comment type="caution">
    <text evidence="2">The sequence shown here is derived from an EMBL/GenBank/DDBJ whole genome shotgun (WGS) entry which is preliminary data.</text>
</comment>
<keyword evidence="3" id="KW-1185">Reference proteome</keyword>
<gene>
    <name evidence="2" type="ORF">GCM10009613_19930</name>
</gene>
<feature type="region of interest" description="Disordered" evidence="1">
    <location>
        <begin position="57"/>
        <end position="89"/>
    </location>
</feature>
<feature type="compositionally biased region" description="Low complexity" evidence="1">
    <location>
        <begin position="73"/>
        <end position="89"/>
    </location>
</feature>
<accession>A0ABN1XUC1</accession>
<dbReference type="EMBL" id="BAAAJK010000006">
    <property type="protein sequence ID" value="GAA1386256.1"/>
    <property type="molecule type" value="Genomic_DNA"/>
</dbReference>
<evidence type="ECO:0000313" key="2">
    <source>
        <dbReference type="EMBL" id="GAA1386256.1"/>
    </source>
</evidence>
<protein>
    <submittedName>
        <fullName evidence="2">Uncharacterized protein</fullName>
    </submittedName>
</protein>
<organism evidence="2 3">
    <name type="scientific">Pseudonocardia kongjuensis</name>
    <dbReference type="NCBI Taxonomy" id="102227"/>
    <lineage>
        <taxon>Bacteria</taxon>
        <taxon>Bacillati</taxon>
        <taxon>Actinomycetota</taxon>
        <taxon>Actinomycetes</taxon>
        <taxon>Pseudonocardiales</taxon>
        <taxon>Pseudonocardiaceae</taxon>
        <taxon>Pseudonocardia</taxon>
    </lineage>
</organism>
<proteinExistence type="predicted"/>
<name>A0ABN1XUC1_9PSEU</name>
<sequence length="89" mass="9186">MDRPAPLGEELLTAQVRAGPGRVEMVPSVVLDAEPGRRTGEIDPVPADRVLQDRARQAAVVQGEPDPTPAVPGPAGAPASSATASQRTR</sequence>
<evidence type="ECO:0000256" key="1">
    <source>
        <dbReference type="SAM" id="MobiDB-lite"/>
    </source>
</evidence>
<reference evidence="2 3" key="1">
    <citation type="journal article" date="2019" name="Int. J. Syst. Evol. Microbiol.">
        <title>The Global Catalogue of Microorganisms (GCM) 10K type strain sequencing project: providing services to taxonomists for standard genome sequencing and annotation.</title>
        <authorList>
            <consortium name="The Broad Institute Genomics Platform"/>
            <consortium name="The Broad Institute Genome Sequencing Center for Infectious Disease"/>
            <person name="Wu L."/>
            <person name="Ma J."/>
        </authorList>
    </citation>
    <scope>NUCLEOTIDE SEQUENCE [LARGE SCALE GENOMIC DNA]</scope>
    <source>
        <strain evidence="2 3">JCM 11896</strain>
    </source>
</reference>
<evidence type="ECO:0000313" key="3">
    <source>
        <dbReference type="Proteomes" id="UP001501414"/>
    </source>
</evidence>
<dbReference type="RefSeq" id="WP_344020711.1">
    <property type="nucleotide sequence ID" value="NZ_BAAAJK010000006.1"/>
</dbReference>
<dbReference type="Proteomes" id="UP001501414">
    <property type="component" value="Unassembled WGS sequence"/>
</dbReference>